<dbReference type="STRING" id="85968.GCA_900073015_01110"/>
<sequence>MSKRVLVIVATLAVVGLVIAGFIIKEVKARVDTIHVTGNFASANGVYVDNLVTVLGMPVGRVTKVTPKNGYVEVEFSIEGNVKVPKDVQAVTLQTAILTDRQIALTPVYSGTGPVLENGDTIDQSNTHVPVEFDEVLQTINKLASAMAGDNNGNGPMADVINSATDSVEGNGELIKSSLGELAKALKLSSDRGDVTKEQTQTIVRNVDSLFTAAADNDALLRQFGSTVRGLTDVLADEDLGTGTTGRMINSVLEQAGDILAANREHIKTIVSNADTVVQTAVDQKRDLEEFLNLTPLVLENVYNVVDRENGALRIRLMTDRVLFETQHMKEVCNILRLRQLGCSTGTIQDYGPDLGLTYILDGMATMGQK</sequence>
<dbReference type="InterPro" id="IPR003399">
    <property type="entry name" value="Mce/MlaD"/>
</dbReference>
<dbReference type="GO" id="GO:0005576">
    <property type="term" value="C:extracellular region"/>
    <property type="evidence" value="ECO:0007669"/>
    <property type="project" value="TreeGrafter"/>
</dbReference>
<keyword evidence="3" id="KW-1185">Reference proteome</keyword>
<organism evidence="2 3">
    <name type="scientific">Mycolicibacterium brumae</name>
    <dbReference type="NCBI Taxonomy" id="85968"/>
    <lineage>
        <taxon>Bacteria</taxon>
        <taxon>Bacillati</taxon>
        <taxon>Actinomycetota</taxon>
        <taxon>Actinomycetes</taxon>
        <taxon>Mycobacteriales</taxon>
        <taxon>Mycobacteriaceae</taxon>
        <taxon>Mycolicibacterium</taxon>
    </lineage>
</organism>
<dbReference type="PANTHER" id="PTHR33371">
    <property type="entry name" value="INTERMEMBRANE PHOSPHOLIPID TRANSPORT SYSTEM BINDING PROTEIN MLAD-RELATED"/>
    <property type="match status" value="1"/>
</dbReference>
<dbReference type="RefSeq" id="WP_090587170.1">
    <property type="nucleotide sequence ID" value="NZ_CP104302.1"/>
</dbReference>
<protein>
    <submittedName>
        <fullName evidence="2">Mammalian cell entry protein</fullName>
    </submittedName>
</protein>
<reference evidence="2 3" key="1">
    <citation type="journal article" date="2017" name="Infect. Genet. Evol.">
        <title>The new phylogeny of the genus Mycobacterium: The old and the news.</title>
        <authorList>
            <person name="Tortoli E."/>
            <person name="Fedrizzi T."/>
            <person name="Meehan C.J."/>
            <person name="Trovato A."/>
            <person name="Grottola A."/>
            <person name="Giacobazzi E."/>
            <person name="Serpini G.F."/>
            <person name="Tagliazucchi S."/>
            <person name="Fabio A."/>
            <person name="Bettua C."/>
            <person name="Bertorelli R."/>
            <person name="Frascaro F."/>
            <person name="De Sanctis V."/>
            <person name="Pecorari M."/>
            <person name="Jousson O."/>
            <person name="Segata N."/>
            <person name="Cirillo D.M."/>
        </authorList>
    </citation>
    <scope>NUCLEOTIDE SEQUENCE [LARGE SCALE GENOMIC DNA]</scope>
    <source>
        <strain evidence="2 3">CIP1034565</strain>
    </source>
</reference>
<accession>A0A2G5PD88</accession>
<dbReference type="InterPro" id="IPR052336">
    <property type="entry name" value="MlaD_Phospholipid_Transporter"/>
</dbReference>
<comment type="caution">
    <text evidence="2">The sequence shown here is derived from an EMBL/GenBank/DDBJ whole genome shotgun (WGS) entry which is preliminary data.</text>
</comment>
<proteinExistence type="predicted"/>
<evidence type="ECO:0000313" key="3">
    <source>
        <dbReference type="Proteomes" id="UP000230551"/>
    </source>
</evidence>
<dbReference type="Proteomes" id="UP000230551">
    <property type="component" value="Unassembled WGS sequence"/>
</dbReference>
<evidence type="ECO:0000259" key="1">
    <source>
        <dbReference type="Pfam" id="PF02470"/>
    </source>
</evidence>
<dbReference type="OrthoDB" id="4516955at2"/>
<dbReference type="InterPro" id="IPR005693">
    <property type="entry name" value="Mce"/>
</dbReference>
<dbReference type="Pfam" id="PF02470">
    <property type="entry name" value="MlaD"/>
    <property type="match status" value="1"/>
</dbReference>
<dbReference type="NCBIfam" id="TIGR00996">
    <property type="entry name" value="Mtu_fam_mce"/>
    <property type="match status" value="1"/>
</dbReference>
<dbReference type="PANTHER" id="PTHR33371:SF4">
    <property type="entry name" value="INTERMEMBRANE PHOSPHOLIPID TRANSPORT SYSTEM BINDING PROTEIN MLAD"/>
    <property type="match status" value="1"/>
</dbReference>
<gene>
    <name evidence="2" type="ORF">CQY22_006115</name>
</gene>
<feature type="domain" description="Mce/MlaD" evidence="1">
    <location>
        <begin position="33"/>
        <end position="107"/>
    </location>
</feature>
<evidence type="ECO:0000313" key="2">
    <source>
        <dbReference type="EMBL" id="PIB76291.1"/>
    </source>
</evidence>
<dbReference type="EMBL" id="PDCN02000005">
    <property type="protein sequence ID" value="PIB76291.1"/>
    <property type="molecule type" value="Genomic_DNA"/>
</dbReference>
<name>A0A2G5PD88_9MYCO</name>
<dbReference type="AlphaFoldDB" id="A0A2G5PD88"/>